<dbReference type="GO" id="GO:0070876">
    <property type="term" value="C:SOSS complex"/>
    <property type="evidence" value="ECO:0007669"/>
    <property type="project" value="InterPro"/>
</dbReference>
<name>A0AA35S2D4_GEOBA</name>
<proteinExistence type="predicted"/>
<sequence>MRITTVLHAHAHIESPKGGGERRGVVHGAVLTTMAFQGDVKNRRNILQGLQQTKSRLQRLLSDSPSSGSGRSSLYPSSHQRGSPAPVPGLQSSGVRAALTPGSRLTYSSPSPSDFVLQQQQQKVLLQQVSSQSFSFFISQPSIHGNTVMPVLPRFDSNGQLDSS</sequence>
<evidence type="ECO:0000313" key="3">
    <source>
        <dbReference type="Proteomes" id="UP001174909"/>
    </source>
</evidence>
<feature type="compositionally biased region" description="Basic and acidic residues" evidence="1">
    <location>
        <begin position="11"/>
        <end position="23"/>
    </location>
</feature>
<reference evidence="2" key="1">
    <citation type="submission" date="2023-03" db="EMBL/GenBank/DDBJ databases">
        <authorList>
            <person name="Steffen K."/>
            <person name="Cardenas P."/>
        </authorList>
    </citation>
    <scope>NUCLEOTIDE SEQUENCE</scope>
</reference>
<evidence type="ECO:0000256" key="1">
    <source>
        <dbReference type="SAM" id="MobiDB-lite"/>
    </source>
</evidence>
<dbReference type="AlphaFoldDB" id="A0AA35S2D4"/>
<keyword evidence="3" id="KW-1185">Reference proteome</keyword>
<organism evidence="2 3">
    <name type="scientific">Geodia barretti</name>
    <name type="common">Barrett's horny sponge</name>
    <dbReference type="NCBI Taxonomy" id="519541"/>
    <lineage>
        <taxon>Eukaryota</taxon>
        <taxon>Metazoa</taxon>
        <taxon>Porifera</taxon>
        <taxon>Demospongiae</taxon>
        <taxon>Heteroscleromorpha</taxon>
        <taxon>Tetractinellida</taxon>
        <taxon>Astrophorina</taxon>
        <taxon>Geodiidae</taxon>
        <taxon>Geodia</taxon>
    </lineage>
</organism>
<comment type="caution">
    <text evidence="2">The sequence shown here is derived from an EMBL/GenBank/DDBJ whole genome shotgun (WGS) entry which is preliminary data.</text>
</comment>
<dbReference type="Proteomes" id="UP001174909">
    <property type="component" value="Unassembled WGS sequence"/>
</dbReference>
<gene>
    <name evidence="2" type="ORF">GBAR_LOCUS13041</name>
</gene>
<protein>
    <submittedName>
        <fullName evidence="2">Uncharacterized protein</fullName>
    </submittedName>
</protein>
<evidence type="ECO:0000313" key="2">
    <source>
        <dbReference type="EMBL" id="CAI8022168.1"/>
    </source>
</evidence>
<dbReference type="InterPro" id="IPR031821">
    <property type="entry name" value="SOSSC"/>
</dbReference>
<dbReference type="Pfam" id="PF15925">
    <property type="entry name" value="SOSSC"/>
    <property type="match status" value="1"/>
</dbReference>
<feature type="region of interest" description="Disordered" evidence="1">
    <location>
        <begin position="59"/>
        <end position="95"/>
    </location>
</feature>
<dbReference type="EMBL" id="CASHTH010001943">
    <property type="protein sequence ID" value="CAI8022168.1"/>
    <property type="molecule type" value="Genomic_DNA"/>
</dbReference>
<accession>A0AA35S2D4</accession>
<dbReference type="GO" id="GO:0006281">
    <property type="term" value="P:DNA repair"/>
    <property type="evidence" value="ECO:0007669"/>
    <property type="project" value="InterPro"/>
</dbReference>
<feature type="compositionally biased region" description="Low complexity" evidence="1">
    <location>
        <begin position="59"/>
        <end position="78"/>
    </location>
</feature>
<feature type="region of interest" description="Disordered" evidence="1">
    <location>
        <begin position="1"/>
        <end position="23"/>
    </location>
</feature>